<evidence type="ECO:0000313" key="2">
    <source>
        <dbReference type="EMBL" id="AGX02880.1"/>
    </source>
</evidence>
<organism evidence="2 3">
    <name type="scientific">Bacillus infantis NRRL B-14911</name>
    <dbReference type="NCBI Taxonomy" id="1367477"/>
    <lineage>
        <taxon>Bacteria</taxon>
        <taxon>Bacillati</taxon>
        <taxon>Bacillota</taxon>
        <taxon>Bacilli</taxon>
        <taxon>Bacillales</taxon>
        <taxon>Bacillaceae</taxon>
        <taxon>Bacillus</taxon>
    </lineage>
</organism>
<dbReference type="KEGG" id="bif:N288_04615"/>
<proteinExistence type="predicted"/>
<evidence type="ECO:0008006" key="4">
    <source>
        <dbReference type="Google" id="ProtNLM"/>
    </source>
</evidence>
<evidence type="ECO:0000256" key="1">
    <source>
        <dbReference type="SAM" id="SignalP"/>
    </source>
</evidence>
<dbReference type="HOGENOM" id="CLU_817974_0_0_9"/>
<dbReference type="EMBL" id="CP006643">
    <property type="protein sequence ID" value="AGX02880.1"/>
    <property type="molecule type" value="Genomic_DNA"/>
</dbReference>
<dbReference type="OrthoDB" id="2938500at2"/>
<dbReference type="RefSeq" id="WP_009791952.1">
    <property type="nucleotide sequence ID" value="NC_022524.1"/>
</dbReference>
<dbReference type="PROSITE" id="PS51257">
    <property type="entry name" value="PROKAR_LIPOPROTEIN"/>
    <property type="match status" value="1"/>
</dbReference>
<gene>
    <name evidence="2" type="ORF">N288_04615</name>
</gene>
<accession>U5L643</accession>
<keyword evidence="1" id="KW-0732">Signal</keyword>
<reference evidence="2 3" key="1">
    <citation type="submission" date="2013-07" db="EMBL/GenBank/DDBJ databases">
        <title>Complete genome sequence of Bacillus infantis NRRL B-14911 that has potential to induce cardiac disease by antigenic mimicry.</title>
        <authorList>
            <person name="Massilamany C."/>
            <person name="Smith T.P.L."/>
            <person name="Loy J.D."/>
            <person name="Barletta R."/>
            <person name="Reddy J."/>
        </authorList>
    </citation>
    <scope>NUCLEOTIDE SEQUENCE [LARGE SCALE GENOMIC DNA]</scope>
    <source>
        <strain evidence="2 3">NRRL B-14911</strain>
    </source>
</reference>
<dbReference type="AlphaFoldDB" id="U5L643"/>
<sequence length="339" mass="38415">MLKKMNIFLIIILLIALTGCTPDSTADVGRLNMNEELVNSARIIQDTSEGSILVDSTYYSIDKAVISTTSGKKITAKDLQPGSLINLKTTGFIMASFPGQGEATSVITYDDQRSQEISEAVRYILKHQPMGDIISPSLQKITDDKLIIHFFEWTTNGKKYEATLNLKNKDLKVVEIKNEFAEKLKKEQEAILKNKKDFMYTGYITKVLPNGFRINRVDFTFDKSITFKNQKGASLTLENFLVGDFVTAYHASLSTETFPYKGTLYQLEQLMTKSPSTEWVKSLTESGKFIEPVIMDTWQEQDGTKTVKIIDIKKTRKLLYIVNYNHKTGKQTVKEIPNK</sequence>
<keyword evidence="3" id="KW-1185">Reference proteome</keyword>
<feature type="signal peptide" evidence="1">
    <location>
        <begin position="1"/>
        <end position="26"/>
    </location>
</feature>
<dbReference type="Proteomes" id="UP000017805">
    <property type="component" value="Chromosome"/>
</dbReference>
<feature type="chain" id="PRO_5004662433" description="Lipoprotein" evidence="1">
    <location>
        <begin position="27"/>
        <end position="339"/>
    </location>
</feature>
<name>U5L643_9BACI</name>
<evidence type="ECO:0000313" key="3">
    <source>
        <dbReference type="Proteomes" id="UP000017805"/>
    </source>
</evidence>
<protein>
    <recommendedName>
        <fullName evidence="4">Lipoprotein</fullName>
    </recommendedName>
</protein>
<dbReference type="PATRIC" id="fig|1367477.3.peg.857"/>